<reference evidence="1 2" key="1">
    <citation type="submission" date="2024-10" db="EMBL/GenBank/DDBJ databases">
        <title>Updated reference genomes for cyclostephanoid diatoms.</title>
        <authorList>
            <person name="Roberts W.R."/>
            <person name="Alverson A.J."/>
        </authorList>
    </citation>
    <scope>NUCLEOTIDE SEQUENCE [LARGE SCALE GENOMIC DNA]</scope>
    <source>
        <strain evidence="1 2">AJA010-31</strain>
    </source>
</reference>
<keyword evidence="2" id="KW-1185">Reference proteome</keyword>
<sequence>MTTEEKKEALTQCLLSQYRLCAAGVVGGGAFSVIRASKVKATAWPMLGGGFFGTFADFVYGYFVECAHLRSDESDQHSLFGARDREK</sequence>
<organism evidence="1 2">
    <name type="scientific">Cyclotella atomus</name>
    <dbReference type="NCBI Taxonomy" id="382360"/>
    <lineage>
        <taxon>Eukaryota</taxon>
        <taxon>Sar</taxon>
        <taxon>Stramenopiles</taxon>
        <taxon>Ochrophyta</taxon>
        <taxon>Bacillariophyta</taxon>
        <taxon>Coscinodiscophyceae</taxon>
        <taxon>Thalassiosirophycidae</taxon>
        <taxon>Stephanodiscales</taxon>
        <taxon>Stephanodiscaceae</taxon>
        <taxon>Cyclotella</taxon>
    </lineage>
</organism>
<gene>
    <name evidence="1" type="ORF">ACHAWO_000356</name>
</gene>
<comment type="caution">
    <text evidence="1">The sequence shown here is derived from an EMBL/GenBank/DDBJ whole genome shotgun (WGS) entry which is preliminary data.</text>
</comment>
<evidence type="ECO:0008006" key="3">
    <source>
        <dbReference type="Google" id="ProtNLM"/>
    </source>
</evidence>
<dbReference type="EMBL" id="JALLPJ020000526">
    <property type="protein sequence ID" value="KAL3789326.1"/>
    <property type="molecule type" value="Genomic_DNA"/>
</dbReference>
<protein>
    <recommendedName>
        <fullName evidence="3">Mitochondrial import inner membrane translocase subunit TIM22</fullName>
    </recommendedName>
</protein>
<evidence type="ECO:0000313" key="2">
    <source>
        <dbReference type="Proteomes" id="UP001530400"/>
    </source>
</evidence>
<dbReference type="AlphaFoldDB" id="A0ABD3PNU6"/>
<evidence type="ECO:0000313" key="1">
    <source>
        <dbReference type="EMBL" id="KAL3789326.1"/>
    </source>
</evidence>
<accession>A0ABD3PNU6</accession>
<proteinExistence type="predicted"/>
<name>A0ABD3PNU6_9STRA</name>
<dbReference type="Proteomes" id="UP001530400">
    <property type="component" value="Unassembled WGS sequence"/>
</dbReference>